<dbReference type="InterPro" id="IPR027434">
    <property type="entry name" value="Homing_endonucl"/>
</dbReference>
<dbReference type="RefSeq" id="WP_131124925.1">
    <property type="nucleotide sequence ID" value="NZ_SIXH01000268.1"/>
</dbReference>
<feature type="region of interest" description="Disordered" evidence="1">
    <location>
        <begin position="97"/>
        <end position="143"/>
    </location>
</feature>
<name>A0A4Q9HQ22_STRKA</name>
<reference evidence="2 3" key="1">
    <citation type="submission" date="2019-02" db="EMBL/GenBank/DDBJ databases">
        <title>Draft Genome Sequence of Streptomyces sp. AM-2504, identified by 16S rRNA comparative analysis as a Streptomyces Kasugaensis strain.</title>
        <authorList>
            <person name="Napolioni V."/>
            <person name="Giuliodori A.M."/>
            <person name="Spurio R."/>
            <person name="Fabbretti A."/>
        </authorList>
    </citation>
    <scope>NUCLEOTIDE SEQUENCE [LARGE SCALE GENOMIC DNA]</scope>
    <source>
        <strain evidence="2 3">AM-2504</strain>
    </source>
</reference>
<evidence type="ECO:0000313" key="2">
    <source>
        <dbReference type="EMBL" id="TBO57006.1"/>
    </source>
</evidence>
<dbReference type="EMBL" id="SIXH01000268">
    <property type="protein sequence ID" value="TBO57006.1"/>
    <property type="molecule type" value="Genomic_DNA"/>
</dbReference>
<dbReference type="AlphaFoldDB" id="A0A4Q9HQ22"/>
<proteinExistence type="predicted"/>
<feature type="compositionally biased region" description="Pro residues" evidence="1">
    <location>
        <begin position="327"/>
        <end position="338"/>
    </location>
</feature>
<gene>
    <name evidence="2" type="ORF">EYS09_24935</name>
</gene>
<evidence type="ECO:0000256" key="1">
    <source>
        <dbReference type="SAM" id="MobiDB-lite"/>
    </source>
</evidence>
<organism evidence="2 3">
    <name type="scientific">Streptomyces kasugaensis</name>
    <dbReference type="NCBI Taxonomy" id="1946"/>
    <lineage>
        <taxon>Bacteria</taxon>
        <taxon>Bacillati</taxon>
        <taxon>Actinomycetota</taxon>
        <taxon>Actinomycetes</taxon>
        <taxon>Kitasatosporales</taxon>
        <taxon>Streptomycetaceae</taxon>
        <taxon>Streptomyces</taxon>
    </lineage>
</organism>
<dbReference type="Gene3D" id="3.10.28.10">
    <property type="entry name" value="Homing endonucleases"/>
    <property type="match status" value="1"/>
</dbReference>
<sequence length="352" mass="36288">MADARIPDRHTAFLDQDAAEVVADALARTPYAAGCCARTEAAVLLHGPDPAEGTGGVAGHPRYVVRGEAVARRLEELLRSLWGISCRTYVVPAPGADDGRRGAAAHGPDGVPRPLHHPVSRAYAVEPDPSGPRPPVAELHGPDELPRPLLLARARECCRRAALRAAFLAGGTVVPGVRTAHGMEDRRIEIVCASPAVADTVAALTGAVALRPAEIRPDGPAPLVVLHGLDATRRLLSAAGLAWTPETQRLLRNTYSSGPTAQDVRDAVARVGGAAPSEVLEAARLRLAAPSVSLTALSRLNGGRPSVRTLTLRLNRLMALAQARPDPAAPAPSPPPASAPASASAPGSGAPG</sequence>
<accession>A0A4Q9HQ22</accession>
<feature type="compositionally biased region" description="Low complexity" evidence="1">
    <location>
        <begin position="97"/>
        <end position="110"/>
    </location>
</feature>
<feature type="compositionally biased region" description="Low complexity" evidence="1">
    <location>
        <begin position="339"/>
        <end position="352"/>
    </location>
</feature>
<dbReference type="Proteomes" id="UP000292452">
    <property type="component" value="Unassembled WGS sequence"/>
</dbReference>
<protein>
    <submittedName>
        <fullName evidence="2">Uncharacterized protein</fullName>
    </submittedName>
</protein>
<feature type="region of interest" description="Disordered" evidence="1">
    <location>
        <begin position="321"/>
        <end position="352"/>
    </location>
</feature>
<keyword evidence="3" id="KW-1185">Reference proteome</keyword>
<evidence type="ECO:0000313" key="3">
    <source>
        <dbReference type="Proteomes" id="UP000292452"/>
    </source>
</evidence>
<comment type="caution">
    <text evidence="2">The sequence shown here is derived from an EMBL/GenBank/DDBJ whole genome shotgun (WGS) entry which is preliminary data.</text>
</comment>